<comment type="domain">
    <text evidence="7">Contains large globular domains required for ATP hydrolysis at each terminus and a third globular domain forming a flexible hinge near the middle of the molecule. These domains are separated by coiled-coil structures.</text>
</comment>
<dbReference type="GO" id="GO:0003677">
    <property type="term" value="F:DNA binding"/>
    <property type="evidence" value="ECO:0007669"/>
    <property type="project" value="UniProtKB-UniRule"/>
</dbReference>
<dbReference type="InterPro" id="IPR011890">
    <property type="entry name" value="SMC_prok"/>
</dbReference>
<dbReference type="InterPro" id="IPR027417">
    <property type="entry name" value="P-loop_NTPase"/>
</dbReference>
<proteinExistence type="inferred from homology"/>
<feature type="binding site" evidence="7">
    <location>
        <begin position="32"/>
        <end position="39"/>
    </location>
    <ligand>
        <name>ATP</name>
        <dbReference type="ChEBI" id="CHEBI:30616"/>
    </ligand>
</feature>
<keyword evidence="2 7" id="KW-0963">Cytoplasm</keyword>
<dbReference type="GO" id="GO:0007059">
    <property type="term" value="P:chromosome segregation"/>
    <property type="evidence" value="ECO:0007669"/>
    <property type="project" value="UniProtKB-UniRule"/>
</dbReference>
<evidence type="ECO:0000256" key="6">
    <source>
        <dbReference type="ARBA" id="ARBA00023125"/>
    </source>
</evidence>
<feature type="compositionally biased region" description="Basic and acidic residues" evidence="8">
    <location>
        <begin position="271"/>
        <end position="286"/>
    </location>
</feature>
<feature type="region of interest" description="Disordered" evidence="8">
    <location>
        <begin position="720"/>
        <end position="743"/>
    </location>
</feature>
<dbReference type="AlphaFoldDB" id="A0A562UMZ3"/>
<comment type="caution">
    <text evidence="7">Lacks conserved residue(s) required for the propagation of feature annotation.</text>
</comment>
<dbReference type="GO" id="GO:0030261">
    <property type="term" value="P:chromosome condensation"/>
    <property type="evidence" value="ECO:0007669"/>
    <property type="project" value="InterPro"/>
</dbReference>
<dbReference type="PANTHER" id="PTHR43977">
    <property type="entry name" value="STRUCTURAL MAINTENANCE OF CHROMOSOMES PROTEIN 3"/>
    <property type="match status" value="1"/>
</dbReference>
<dbReference type="Gene3D" id="3.40.50.300">
    <property type="entry name" value="P-loop containing nucleotide triphosphate hydrolases"/>
    <property type="match status" value="2"/>
</dbReference>
<evidence type="ECO:0000256" key="3">
    <source>
        <dbReference type="ARBA" id="ARBA00022741"/>
    </source>
</evidence>
<evidence type="ECO:0000313" key="10">
    <source>
        <dbReference type="EMBL" id="TWJ06990.1"/>
    </source>
</evidence>
<dbReference type="InterPro" id="IPR003395">
    <property type="entry name" value="RecF/RecN/SMC_N"/>
</dbReference>
<dbReference type="GO" id="GO:0006260">
    <property type="term" value="P:DNA replication"/>
    <property type="evidence" value="ECO:0007669"/>
    <property type="project" value="UniProtKB-UniRule"/>
</dbReference>
<keyword evidence="4 7" id="KW-0067">ATP-binding</keyword>
<evidence type="ECO:0000256" key="7">
    <source>
        <dbReference type="HAMAP-Rule" id="MF_01894"/>
    </source>
</evidence>
<dbReference type="OrthoDB" id="9808768at2"/>
<feature type="domain" description="RecF/RecN/SMC N-terminal" evidence="9">
    <location>
        <begin position="3"/>
        <end position="1124"/>
    </location>
</feature>
<reference evidence="10 11" key="1">
    <citation type="submission" date="2019-07" db="EMBL/GenBank/DDBJ databases">
        <title>Genomic Encyclopedia of Archaeal and Bacterial Type Strains, Phase II (KMG-II): from individual species to whole genera.</title>
        <authorList>
            <person name="Goeker M."/>
        </authorList>
    </citation>
    <scope>NUCLEOTIDE SEQUENCE [LARGE SCALE GENOMIC DNA]</scope>
    <source>
        <strain evidence="10 11">ATCC BAA-2084</strain>
    </source>
</reference>
<feature type="compositionally biased region" description="Low complexity" evidence="8">
    <location>
        <begin position="261"/>
        <end position="270"/>
    </location>
</feature>
<comment type="function">
    <text evidence="7">Required for chromosome condensation and partitioning.</text>
</comment>
<organism evidence="10 11">
    <name type="scientific">Altererythrobacter ishigakiensis</name>
    <dbReference type="NCBI Taxonomy" id="476157"/>
    <lineage>
        <taxon>Bacteria</taxon>
        <taxon>Pseudomonadati</taxon>
        <taxon>Pseudomonadota</taxon>
        <taxon>Alphaproteobacteria</taxon>
        <taxon>Sphingomonadales</taxon>
        <taxon>Erythrobacteraceae</taxon>
        <taxon>Altererythrobacter</taxon>
    </lineage>
</organism>
<keyword evidence="5 7" id="KW-0175">Coiled coil</keyword>
<dbReference type="GO" id="GO:0005524">
    <property type="term" value="F:ATP binding"/>
    <property type="evidence" value="ECO:0007669"/>
    <property type="project" value="UniProtKB-UniRule"/>
</dbReference>
<comment type="subcellular location">
    <subcellularLocation>
        <location evidence="1 7">Cytoplasm</location>
    </subcellularLocation>
</comment>
<comment type="similarity">
    <text evidence="7">Belongs to the SMC family.</text>
</comment>
<protein>
    <recommendedName>
        <fullName evidence="7">Chromosome partition protein Smc</fullName>
    </recommendedName>
</protein>
<dbReference type="GO" id="GO:0005737">
    <property type="term" value="C:cytoplasm"/>
    <property type="evidence" value="ECO:0007669"/>
    <property type="project" value="UniProtKB-SubCell"/>
</dbReference>
<dbReference type="EMBL" id="VLLK01000002">
    <property type="protein sequence ID" value="TWJ06990.1"/>
    <property type="molecule type" value="Genomic_DNA"/>
</dbReference>
<evidence type="ECO:0000313" key="11">
    <source>
        <dbReference type="Proteomes" id="UP000320547"/>
    </source>
</evidence>
<dbReference type="STRING" id="476157.GCA_001663155_01211"/>
<dbReference type="Pfam" id="PF02463">
    <property type="entry name" value="SMC_N"/>
    <property type="match status" value="1"/>
</dbReference>
<feature type="coiled-coil region" evidence="7">
    <location>
        <begin position="161"/>
        <end position="209"/>
    </location>
</feature>
<evidence type="ECO:0000256" key="8">
    <source>
        <dbReference type="SAM" id="MobiDB-lite"/>
    </source>
</evidence>
<dbReference type="CDD" id="cd03278">
    <property type="entry name" value="ABC_SMC_barmotin"/>
    <property type="match status" value="1"/>
</dbReference>
<dbReference type="SUPFAM" id="SSF57997">
    <property type="entry name" value="Tropomyosin"/>
    <property type="match status" value="1"/>
</dbReference>
<gene>
    <name evidence="7" type="primary">smc</name>
    <name evidence="10" type="ORF">JN10_2536</name>
</gene>
<feature type="region of interest" description="Disordered" evidence="8">
    <location>
        <begin position="253"/>
        <end position="291"/>
    </location>
</feature>
<keyword evidence="11" id="KW-1185">Reference proteome</keyword>
<dbReference type="GO" id="GO:0007062">
    <property type="term" value="P:sister chromatid cohesion"/>
    <property type="evidence" value="ECO:0007669"/>
    <property type="project" value="InterPro"/>
</dbReference>
<name>A0A562UMZ3_9SPHN</name>
<evidence type="ECO:0000256" key="5">
    <source>
        <dbReference type="ARBA" id="ARBA00023054"/>
    </source>
</evidence>
<keyword evidence="3 7" id="KW-0547">Nucleotide-binding</keyword>
<dbReference type="InterPro" id="IPR024704">
    <property type="entry name" value="SMC"/>
</dbReference>
<dbReference type="RefSeq" id="WP_067598634.1">
    <property type="nucleotide sequence ID" value="NZ_CP015963.1"/>
</dbReference>
<comment type="caution">
    <text evidence="10">The sequence shown here is derived from an EMBL/GenBank/DDBJ whole genome shotgun (WGS) entry which is preliminary data.</text>
</comment>
<dbReference type="HAMAP" id="MF_01894">
    <property type="entry name" value="Smc_prok"/>
    <property type="match status" value="1"/>
</dbReference>
<dbReference type="SUPFAM" id="SSF52540">
    <property type="entry name" value="P-loop containing nucleoside triphosphate hydrolases"/>
    <property type="match status" value="1"/>
</dbReference>
<comment type="subunit">
    <text evidence="7">Homodimer.</text>
</comment>
<sequence length="1140" mass="124036">MEIHRLKLSGFKSFVEPAELRVEPGLTGVVGPNGCGKSNLLEAIRWVMGENSPKSMRSGGMEDVIFAGTEARPPRDFAEVVLQGRDDDSEELEVTRRIERGAGSAYRVNGRDVRAKDVALTFADAATGAHSPALVSQGKIAQVIAAKPTERRQMLEEAAGIAGLHVRRKDAESKLRSTEKNLERLEDLMAGLDSQMASLRRQAKQAERYTKLSEQIKVAEARLLFARWRDAARMAEEAREAAQKADERVTAAKKAADEAQKAQAEAAHAVAEARDELADRRDDASAHGHRMAALTSQLEAAEQRLADLDRQKTRLEEDRGDAGRVTSDATEALARLEREITASKAALEEDEARRPEIARKAEDAERASRAAELALAKATADHAGVEAEWRVAEAEIAQAMSRLSRLEEDQARIERQLEELTGSGDPVAAVEVAQKAAQSAAGAHTRLRADLEEGQARKALLQEQRDEASSLSASAKAELAGVEREYNALVRDRDARERQAKNRAGLPAALEKVSVKPGYERALAAVLGRDGKSPLGKPDGDSDGRFWTGGNAPNEVSDSLLAHIKDCPAELNARLALVHFAESDDGRGLNPGEWLVTRGGHLRRWDGFIARGEGAAEAARLEAANRLAELEKQLPALREAAEKAEKSEQTIREELTALQTDLVARERAVAEASDLERQALRALDQAEAARERHATRSEELNAAKAGLTDDLVAAKKELESAESKRSALPSPDTGRASLEAAQARNEAARSAVQATAAELAAHDQGLAVARERLTAQSTDKANWEARSGEAERRMAEVARRLEEIEEERNVVAAKPAGLMEEIEQGDVMREKLGKELAAAEGVVAEAQAKLDAADAAFREANETLSTQREARAGLAARAENEEARRGEMARISGERFQCPPPMLAERFEFEPEQIKDAGAESDEMERLTASRERIGPVNLVAAEELKRIEEEHGANATEQAELAEAVNRLRGSIGNLNREGRERLRAAFEEVDGHFRKLFTRLFEGGQAHLALVDSDDPLEAGLEIYAQPPGKRLQSLSLLSGGEQALTATALIFALFLTNPAPICVLDEVDAPLDDANIERFCDLLDSMVRDTATRYLIVTHNAVTMSRMHRLFGVTMAEKGVSRLVSVDLGEAELMAAE</sequence>
<evidence type="ECO:0000256" key="4">
    <source>
        <dbReference type="ARBA" id="ARBA00022840"/>
    </source>
</evidence>
<dbReference type="GO" id="GO:0016887">
    <property type="term" value="F:ATP hydrolysis activity"/>
    <property type="evidence" value="ECO:0007669"/>
    <property type="project" value="InterPro"/>
</dbReference>
<dbReference type="PIRSF" id="PIRSF005719">
    <property type="entry name" value="SMC"/>
    <property type="match status" value="1"/>
</dbReference>
<accession>A0A562UMZ3</accession>
<keyword evidence="6 7" id="KW-0238">DNA-binding</keyword>
<evidence type="ECO:0000256" key="2">
    <source>
        <dbReference type="ARBA" id="ARBA00022490"/>
    </source>
</evidence>
<dbReference type="Proteomes" id="UP000320547">
    <property type="component" value="Unassembled WGS sequence"/>
</dbReference>
<evidence type="ECO:0000259" key="9">
    <source>
        <dbReference type="Pfam" id="PF02463"/>
    </source>
</evidence>
<dbReference type="FunFam" id="3.40.50.300:FF:000901">
    <property type="entry name" value="Chromosome partition protein Smc"/>
    <property type="match status" value="1"/>
</dbReference>
<evidence type="ECO:0000256" key="1">
    <source>
        <dbReference type="ARBA" id="ARBA00004496"/>
    </source>
</evidence>